<dbReference type="Pfam" id="PF12229">
    <property type="entry name" value="PG_binding_4"/>
    <property type="match status" value="2"/>
</dbReference>
<dbReference type="GO" id="GO:0016740">
    <property type="term" value="F:transferase activity"/>
    <property type="evidence" value="ECO:0007669"/>
    <property type="project" value="UniProtKB-KW"/>
</dbReference>
<gene>
    <name evidence="8" type="ORF">RV04_GL002211</name>
</gene>
<dbReference type="SUPFAM" id="SSF141523">
    <property type="entry name" value="L,D-transpeptidase catalytic domain-like"/>
    <property type="match status" value="1"/>
</dbReference>
<dbReference type="GO" id="GO:0005576">
    <property type="term" value="C:extracellular region"/>
    <property type="evidence" value="ECO:0007669"/>
    <property type="project" value="TreeGrafter"/>
</dbReference>
<dbReference type="InterPro" id="IPR005490">
    <property type="entry name" value="LD_TPept_cat_dom"/>
</dbReference>
<organism evidence="8 9">
    <name type="scientific">Enterococcus hermanniensis</name>
    <dbReference type="NCBI Taxonomy" id="249189"/>
    <lineage>
        <taxon>Bacteria</taxon>
        <taxon>Bacillati</taxon>
        <taxon>Bacillota</taxon>
        <taxon>Bacilli</taxon>
        <taxon>Lactobacillales</taxon>
        <taxon>Enterococcaceae</taxon>
        <taxon>Enterococcus</taxon>
    </lineage>
</organism>
<keyword evidence="4 6" id="KW-0573">Peptidoglycan synthesis</keyword>
<evidence type="ECO:0000256" key="4">
    <source>
        <dbReference type="ARBA" id="ARBA00022984"/>
    </source>
</evidence>
<evidence type="ECO:0000256" key="1">
    <source>
        <dbReference type="ARBA" id="ARBA00004752"/>
    </source>
</evidence>
<dbReference type="InterPro" id="IPR022029">
    <property type="entry name" value="YoaR-like_PG-bd"/>
</dbReference>
<evidence type="ECO:0000256" key="3">
    <source>
        <dbReference type="ARBA" id="ARBA00022960"/>
    </source>
</evidence>
<dbReference type="PANTHER" id="PTHR30582">
    <property type="entry name" value="L,D-TRANSPEPTIDASE"/>
    <property type="match status" value="1"/>
</dbReference>
<keyword evidence="2" id="KW-0808">Transferase</keyword>
<dbReference type="CDD" id="cd16913">
    <property type="entry name" value="YkuD_like"/>
    <property type="match status" value="1"/>
</dbReference>
<evidence type="ECO:0000256" key="2">
    <source>
        <dbReference type="ARBA" id="ARBA00022679"/>
    </source>
</evidence>
<sequence length="468" mass="51814">MTRQENRNSHSRKKIGIIVVLGLLVVLAGGYAVRSTYYAKRFLPNTEVNGVKIDNLTISEANQKITRKLSQSSFLIKVDGKDWKEINREDLGWKNSYTSALTKVQKEQNPFSWGMQLVSASDKQEVDGSTLDETKLNAVSDAVKAELVETNKTRTATENAKVTRTANGFEITPEKQGNTIDVDAAVNAFKEATKNGEQTIDFDEYLAKPTITKNDASLKKTLDKMNAVAKIKATYSINGTTFDIPTADINDWLIDDNGTMSLDQDKVTAYVKSLGDKYNTSTNPTEFNSTKRGKVSVPAGTYSWTINTTSEVEALTKQILEGKDFTRSPIVTGATTADKALVDKTYIEVDLENQHMWYYKDGKVALETDIVSGKPKSPTPTGVDYVWEKKTNETLRGKNDDGSDYASPVKYWMPIDWGGVGLHDSDWQPAYGGDLWKTRGSHGCVNTPPDVMAKLYDMVEVGTPVVVF</sequence>
<feature type="domain" description="L,D-TPase catalytic" evidence="7">
    <location>
        <begin position="345"/>
        <end position="468"/>
    </location>
</feature>
<keyword evidence="5 6" id="KW-0961">Cell wall biogenesis/degradation</keyword>
<dbReference type="SUPFAM" id="SSF143985">
    <property type="entry name" value="L,D-transpeptidase pre-catalytic domain-like"/>
    <property type="match status" value="1"/>
</dbReference>
<dbReference type="PANTHER" id="PTHR30582:SF33">
    <property type="entry name" value="EXPORTED PROTEIN"/>
    <property type="match status" value="1"/>
</dbReference>
<dbReference type="GO" id="GO:0018104">
    <property type="term" value="P:peptidoglycan-protein cross-linking"/>
    <property type="evidence" value="ECO:0007669"/>
    <property type="project" value="TreeGrafter"/>
</dbReference>
<dbReference type="Proteomes" id="UP000182077">
    <property type="component" value="Unassembled WGS sequence"/>
</dbReference>
<dbReference type="Gene3D" id="2.40.440.10">
    <property type="entry name" value="L,D-transpeptidase catalytic domain-like"/>
    <property type="match status" value="1"/>
</dbReference>
<reference evidence="8 9" key="1">
    <citation type="submission" date="2014-12" db="EMBL/GenBank/DDBJ databases">
        <title>Draft genome sequences of 29 type strains of Enterococci.</title>
        <authorList>
            <person name="Zhong Z."/>
            <person name="Sun Z."/>
            <person name="Liu W."/>
            <person name="Zhang W."/>
            <person name="Zhang H."/>
        </authorList>
    </citation>
    <scope>NUCLEOTIDE SEQUENCE [LARGE SCALE GENOMIC DNA]</scope>
    <source>
        <strain evidence="8 9">DSM 17122</strain>
    </source>
</reference>
<dbReference type="InterPro" id="IPR050979">
    <property type="entry name" value="LD-transpeptidase"/>
</dbReference>
<dbReference type="Gene3D" id="3.10.20.800">
    <property type="match status" value="1"/>
</dbReference>
<dbReference type="GO" id="GO:0008360">
    <property type="term" value="P:regulation of cell shape"/>
    <property type="evidence" value="ECO:0007669"/>
    <property type="project" value="UniProtKB-UniRule"/>
</dbReference>
<dbReference type="InterPro" id="IPR038063">
    <property type="entry name" value="Transpep_catalytic_dom"/>
</dbReference>
<keyword evidence="9" id="KW-1185">Reference proteome</keyword>
<evidence type="ECO:0000256" key="5">
    <source>
        <dbReference type="ARBA" id="ARBA00023316"/>
    </source>
</evidence>
<protein>
    <recommendedName>
        <fullName evidence="7">L,D-TPase catalytic domain-containing protein</fullName>
    </recommendedName>
</protein>
<proteinExistence type="predicted"/>
<dbReference type="OrthoDB" id="3176960at2"/>
<feature type="active site" description="Proton donor/acceptor" evidence="6">
    <location>
        <position position="423"/>
    </location>
</feature>
<name>A0A1L8TMC8_9ENTE</name>
<evidence type="ECO:0000313" key="8">
    <source>
        <dbReference type="EMBL" id="OJG45495.1"/>
    </source>
</evidence>
<dbReference type="STRING" id="249189.RV04_GL002211"/>
<keyword evidence="3 6" id="KW-0133">Cell shape</keyword>
<feature type="active site" description="Nucleophile" evidence="6">
    <location>
        <position position="444"/>
    </location>
</feature>
<dbReference type="InterPro" id="IPR038054">
    <property type="entry name" value="LD_TPept-like_central_sf"/>
</dbReference>
<dbReference type="EMBL" id="JXKQ01000006">
    <property type="protein sequence ID" value="OJG45495.1"/>
    <property type="molecule type" value="Genomic_DNA"/>
</dbReference>
<comment type="pathway">
    <text evidence="1 6">Cell wall biogenesis; peptidoglycan biosynthesis.</text>
</comment>
<dbReference type="RefSeq" id="WP_071858066.1">
    <property type="nucleotide sequence ID" value="NZ_JBHSHK010000022.1"/>
</dbReference>
<evidence type="ECO:0000256" key="6">
    <source>
        <dbReference type="PROSITE-ProRule" id="PRU01373"/>
    </source>
</evidence>
<dbReference type="Pfam" id="PF03734">
    <property type="entry name" value="YkuD"/>
    <property type="match status" value="1"/>
</dbReference>
<evidence type="ECO:0000313" key="9">
    <source>
        <dbReference type="Proteomes" id="UP000182077"/>
    </source>
</evidence>
<dbReference type="GO" id="GO:0071555">
    <property type="term" value="P:cell wall organization"/>
    <property type="evidence" value="ECO:0007669"/>
    <property type="project" value="UniProtKB-UniRule"/>
</dbReference>
<dbReference type="AlphaFoldDB" id="A0A1L8TMC8"/>
<evidence type="ECO:0000259" key="7">
    <source>
        <dbReference type="PROSITE" id="PS52029"/>
    </source>
</evidence>
<dbReference type="PROSITE" id="PS52029">
    <property type="entry name" value="LD_TPASE"/>
    <property type="match status" value="1"/>
</dbReference>
<dbReference type="UniPathway" id="UPA00219"/>
<dbReference type="GO" id="GO:0071972">
    <property type="term" value="F:peptidoglycan L,D-transpeptidase activity"/>
    <property type="evidence" value="ECO:0007669"/>
    <property type="project" value="TreeGrafter"/>
</dbReference>
<comment type="caution">
    <text evidence="8">The sequence shown here is derived from an EMBL/GenBank/DDBJ whole genome shotgun (WGS) entry which is preliminary data.</text>
</comment>
<accession>A0A1L8TMC8</accession>